<dbReference type="InterPro" id="IPR043128">
    <property type="entry name" value="Rev_trsase/Diguanyl_cyclase"/>
</dbReference>
<dbReference type="FunFam" id="3.30.70.270:FF:000001">
    <property type="entry name" value="Diguanylate cyclase domain protein"/>
    <property type="match status" value="1"/>
</dbReference>
<evidence type="ECO:0000313" key="4">
    <source>
        <dbReference type="Proteomes" id="UP000450676"/>
    </source>
</evidence>
<sequence>MLAAENIYPNIYPLSYAIPPDDARRVSALQRYHVLDTPACEEFTFLTELAAQLCGVPYAFITLVDAGRAWVKAATGLALDTLPREQSYCSLAVLGQQATEIEDLSADPRTAEMPLTVSAPHMRMYSSVALTAPDGYAIGALSVMDSRPGRLGPEQARSLRRLAAQAMALLEARAARHALQAARAELAELSTTDELTGLHNRRSLLGKLSFEVARTRRFRTPLSALIIDLDGFKAVNERHGSDAGDLVLANVGRLVRENVRVIDLAGRYGGQEICVLLPNTPLEGALKLAENLRAKLAAQIHREAGRLLPVTASIGVGAFNHMDISDGDSLLRQAEQALARAKASGRDRVES</sequence>
<dbReference type="InterPro" id="IPR050469">
    <property type="entry name" value="Diguanylate_Cyclase"/>
</dbReference>
<dbReference type="GO" id="GO:1902201">
    <property type="term" value="P:negative regulation of bacterial-type flagellum-dependent cell motility"/>
    <property type="evidence" value="ECO:0007669"/>
    <property type="project" value="TreeGrafter"/>
</dbReference>
<dbReference type="PANTHER" id="PTHR45138">
    <property type="entry name" value="REGULATORY COMPONENTS OF SENSORY TRANSDUCTION SYSTEM"/>
    <property type="match status" value="1"/>
</dbReference>
<dbReference type="SUPFAM" id="SSF55781">
    <property type="entry name" value="GAF domain-like"/>
    <property type="match status" value="1"/>
</dbReference>
<organism evidence="3 4">
    <name type="scientific">Pseudoduganella aquatica</name>
    <dbReference type="NCBI Taxonomy" id="2660641"/>
    <lineage>
        <taxon>Bacteria</taxon>
        <taxon>Pseudomonadati</taxon>
        <taxon>Pseudomonadota</taxon>
        <taxon>Betaproteobacteria</taxon>
        <taxon>Burkholderiales</taxon>
        <taxon>Oxalobacteraceae</taxon>
        <taxon>Telluria group</taxon>
        <taxon>Pseudoduganella</taxon>
    </lineage>
</organism>
<comment type="caution">
    <text evidence="3">The sequence shown here is derived from an EMBL/GenBank/DDBJ whole genome shotgun (WGS) entry which is preliminary data.</text>
</comment>
<name>A0A7X4KMU7_9BURK</name>
<dbReference type="Pfam" id="PF00990">
    <property type="entry name" value="GGDEF"/>
    <property type="match status" value="1"/>
</dbReference>
<dbReference type="CDD" id="cd01949">
    <property type="entry name" value="GGDEF"/>
    <property type="match status" value="1"/>
</dbReference>
<evidence type="ECO:0000256" key="1">
    <source>
        <dbReference type="ARBA" id="ARBA00012528"/>
    </source>
</evidence>
<evidence type="ECO:0000313" key="3">
    <source>
        <dbReference type="EMBL" id="MYN09624.1"/>
    </source>
</evidence>
<dbReference type="Gene3D" id="3.30.70.270">
    <property type="match status" value="1"/>
</dbReference>
<dbReference type="GO" id="GO:0005886">
    <property type="term" value="C:plasma membrane"/>
    <property type="evidence" value="ECO:0007669"/>
    <property type="project" value="TreeGrafter"/>
</dbReference>
<dbReference type="SMART" id="SM00267">
    <property type="entry name" value="GGDEF"/>
    <property type="match status" value="1"/>
</dbReference>
<dbReference type="SUPFAM" id="SSF55073">
    <property type="entry name" value="Nucleotide cyclase"/>
    <property type="match status" value="1"/>
</dbReference>
<dbReference type="InterPro" id="IPR029016">
    <property type="entry name" value="GAF-like_dom_sf"/>
</dbReference>
<dbReference type="InterPro" id="IPR029787">
    <property type="entry name" value="Nucleotide_cyclase"/>
</dbReference>
<dbReference type="PANTHER" id="PTHR45138:SF24">
    <property type="entry name" value="DIGUANYLATE CYCLASE DGCC-RELATED"/>
    <property type="match status" value="1"/>
</dbReference>
<evidence type="ECO:0000259" key="2">
    <source>
        <dbReference type="PROSITE" id="PS50887"/>
    </source>
</evidence>
<reference evidence="3 4" key="1">
    <citation type="submission" date="2019-12" db="EMBL/GenBank/DDBJ databases">
        <title>Novel species isolated from a subtropical stream in China.</title>
        <authorList>
            <person name="Lu H."/>
        </authorList>
    </citation>
    <scope>NUCLEOTIDE SEQUENCE [LARGE SCALE GENOMIC DNA]</scope>
    <source>
        <strain evidence="3 4">FT127W</strain>
    </source>
</reference>
<dbReference type="NCBIfam" id="TIGR00254">
    <property type="entry name" value="GGDEF"/>
    <property type="match status" value="1"/>
</dbReference>
<dbReference type="RefSeq" id="WP_161073922.1">
    <property type="nucleotide sequence ID" value="NZ_WWCU01000025.1"/>
</dbReference>
<dbReference type="Proteomes" id="UP000450676">
    <property type="component" value="Unassembled WGS sequence"/>
</dbReference>
<dbReference type="EMBL" id="WWCU01000025">
    <property type="protein sequence ID" value="MYN09624.1"/>
    <property type="molecule type" value="Genomic_DNA"/>
</dbReference>
<keyword evidence="4" id="KW-1185">Reference proteome</keyword>
<protein>
    <recommendedName>
        <fullName evidence="1">diguanylate cyclase</fullName>
        <ecNumber evidence="1">2.7.7.65</ecNumber>
    </recommendedName>
</protein>
<dbReference type="EC" id="2.7.7.65" evidence="1"/>
<proteinExistence type="predicted"/>
<gene>
    <name evidence="3" type="ORF">GTP77_20065</name>
</gene>
<accession>A0A7X4KMU7</accession>
<dbReference type="GO" id="GO:0052621">
    <property type="term" value="F:diguanylate cyclase activity"/>
    <property type="evidence" value="ECO:0007669"/>
    <property type="project" value="UniProtKB-EC"/>
</dbReference>
<feature type="domain" description="GGDEF" evidence="2">
    <location>
        <begin position="220"/>
        <end position="351"/>
    </location>
</feature>
<dbReference type="InterPro" id="IPR000160">
    <property type="entry name" value="GGDEF_dom"/>
</dbReference>
<dbReference type="AlphaFoldDB" id="A0A7X4KMU7"/>
<dbReference type="GO" id="GO:0043709">
    <property type="term" value="P:cell adhesion involved in single-species biofilm formation"/>
    <property type="evidence" value="ECO:0007669"/>
    <property type="project" value="TreeGrafter"/>
</dbReference>
<dbReference type="Gene3D" id="3.30.450.40">
    <property type="match status" value="1"/>
</dbReference>
<dbReference type="PROSITE" id="PS50887">
    <property type="entry name" value="GGDEF"/>
    <property type="match status" value="1"/>
</dbReference>